<evidence type="ECO:0000256" key="6">
    <source>
        <dbReference type="RuleBase" id="RU003983"/>
    </source>
</evidence>
<keyword evidence="1 6" id="KW-0645">Protease</keyword>
<protein>
    <submittedName>
        <fullName evidence="9">M48 family metalloprotease</fullName>
    </submittedName>
</protein>
<comment type="cofactor">
    <cofactor evidence="6">
        <name>Zn(2+)</name>
        <dbReference type="ChEBI" id="CHEBI:29105"/>
    </cofactor>
    <text evidence="6">Binds 1 zinc ion per subunit.</text>
</comment>
<accession>A0A7T0C2U7</accession>
<comment type="similarity">
    <text evidence="6">Belongs to the peptidase M48 family.</text>
</comment>
<dbReference type="Proteomes" id="UP000594464">
    <property type="component" value="Chromosome"/>
</dbReference>
<dbReference type="GO" id="GO:0046872">
    <property type="term" value="F:metal ion binding"/>
    <property type="evidence" value="ECO:0007669"/>
    <property type="project" value="UniProtKB-KW"/>
</dbReference>
<keyword evidence="7" id="KW-0732">Signal</keyword>
<dbReference type="InterPro" id="IPR001915">
    <property type="entry name" value="Peptidase_M48"/>
</dbReference>
<keyword evidence="4 6" id="KW-0862">Zinc</keyword>
<dbReference type="InterPro" id="IPR051156">
    <property type="entry name" value="Mito/Outer_Membr_Metalloprot"/>
</dbReference>
<sequence>MRARFLIFFTGLLIYLAGCASAPSTTCDPFQSDLCARGSVQWGRAIHRIVAANFPMELGNYKPVVHDAAFANAWVSSGEEIHVTLRLLDQMDEKGALCVVSHELAHLKSNHYHSKQGISVVTSAVMTAAGWFVPGLGYLDSLVNPALTNAFGREYELEADRLAVDYIRRAGLQKSDYLEFLQWMRDHLEDPEASESTSLFATHPGTAERISAIQEME</sequence>
<evidence type="ECO:0000256" key="5">
    <source>
        <dbReference type="ARBA" id="ARBA00023049"/>
    </source>
</evidence>
<evidence type="ECO:0000256" key="2">
    <source>
        <dbReference type="ARBA" id="ARBA00022723"/>
    </source>
</evidence>
<dbReference type="PANTHER" id="PTHR22726:SF1">
    <property type="entry name" value="METALLOENDOPEPTIDASE OMA1, MITOCHONDRIAL"/>
    <property type="match status" value="1"/>
</dbReference>
<organism evidence="9 10">
    <name type="scientific">Candidatus Nitrohelix vancouverensis</name>
    <dbReference type="NCBI Taxonomy" id="2705534"/>
    <lineage>
        <taxon>Bacteria</taxon>
        <taxon>Pseudomonadati</taxon>
        <taxon>Nitrospinota/Tectimicrobiota group</taxon>
        <taxon>Nitrospinota</taxon>
        <taxon>Nitrospinia</taxon>
        <taxon>Nitrospinales</taxon>
        <taxon>Nitrospinaceae</taxon>
        <taxon>Candidatus Nitrohelix</taxon>
    </lineage>
</organism>
<dbReference type="PANTHER" id="PTHR22726">
    <property type="entry name" value="METALLOENDOPEPTIDASE OMA1"/>
    <property type="match status" value="1"/>
</dbReference>
<evidence type="ECO:0000256" key="4">
    <source>
        <dbReference type="ARBA" id="ARBA00022833"/>
    </source>
</evidence>
<reference evidence="10" key="1">
    <citation type="submission" date="2020-02" db="EMBL/GenBank/DDBJ databases">
        <title>Genomic and physiological characterization of two novel Nitrospinaceae genera.</title>
        <authorList>
            <person name="Mueller A.J."/>
            <person name="Jung M.-Y."/>
            <person name="Strachan C.R."/>
            <person name="Herbold C.W."/>
            <person name="Kirkegaard R.H."/>
            <person name="Daims H."/>
        </authorList>
    </citation>
    <scope>NUCLEOTIDE SEQUENCE [LARGE SCALE GENOMIC DNA]</scope>
</reference>
<evidence type="ECO:0000313" key="10">
    <source>
        <dbReference type="Proteomes" id="UP000594464"/>
    </source>
</evidence>
<dbReference type="GO" id="GO:0004222">
    <property type="term" value="F:metalloendopeptidase activity"/>
    <property type="evidence" value="ECO:0007669"/>
    <property type="project" value="InterPro"/>
</dbReference>
<gene>
    <name evidence="9" type="ORF">G3M78_08945</name>
</gene>
<feature type="signal peptide" evidence="7">
    <location>
        <begin position="1"/>
        <end position="22"/>
    </location>
</feature>
<name>A0A7T0C2U7_9BACT</name>
<evidence type="ECO:0000256" key="7">
    <source>
        <dbReference type="SAM" id="SignalP"/>
    </source>
</evidence>
<dbReference type="GO" id="GO:0016020">
    <property type="term" value="C:membrane"/>
    <property type="evidence" value="ECO:0007669"/>
    <property type="project" value="TreeGrafter"/>
</dbReference>
<evidence type="ECO:0000259" key="8">
    <source>
        <dbReference type="Pfam" id="PF01435"/>
    </source>
</evidence>
<keyword evidence="2" id="KW-0479">Metal-binding</keyword>
<dbReference type="KEGG" id="nva:G3M78_08945"/>
<dbReference type="EMBL" id="CP048620">
    <property type="protein sequence ID" value="QPJ65513.1"/>
    <property type="molecule type" value="Genomic_DNA"/>
</dbReference>
<evidence type="ECO:0000313" key="9">
    <source>
        <dbReference type="EMBL" id="QPJ65513.1"/>
    </source>
</evidence>
<evidence type="ECO:0000256" key="3">
    <source>
        <dbReference type="ARBA" id="ARBA00022801"/>
    </source>
</evidence>
<feature type="chain" id="PRO_5032580670" evidence="7">
    <location>
        <begin position="23"/>
        <end position="217"/>
    </location>
</feature>
<feature type="domain" description="Peptidase M48" evidence="8">
    <location>
        <begin position="50"/>
        <end position="216"/>
    </location>
</feature>
<keyword evidence="3 6" id="KW-0378">Hydrolase</keyword>
<dbReference type="Pfam" id="PF01435">
    <property type="entry name" value="Peptidase_M48"/>
    <property type="match status" value="1"/>
</dbReference>
<proteinExistence type="inferred from homology"/>
<evidence type="ECO:0000256" key="1">
    <source>
        <dbReference type="ARBA" id="ARBA00022670"/>
    </source>
</evidence>
<dbReference type="GO" id="GO:0051603">
    <property type="term" value="P:proteolysis involved in protein catabolic process"/>
    <property type="evidence" value="ECO:0007669"/>
    <property type="project" value="TreeGrafter"/>
</dbReference>
<dbReference type="AlphaFoldDB" id="A0A7T0C2U7"/>
<keyword evidence="5 6" id="KW-0482">Metalloprotease</keyword>
<dbReference type="Gene3D" id="3.30.2010.10">
    <property type="entry name" value="Metalloproteases ('zincins'), catalytic domain"/>
    <property type="match status" value="1"/>
</dbReference>